<keyword evidence="2" id="KW-1185">Reference proteome</keyword>
<evidence type="ECO:0000313" key="1">
    <source>
        <dbReference type="EMBL" id="EPG72613.1"/>
    </source>
</evidence>
<gene>
    <name evidence="1" type="ORF">LEP1GSC058_0867</name>
</gene>
<proteinExistence type="predicted"/>
<dbReference type="EMBL" id="AKWZ02000011">
    <property type="protein sequence ID" value="EPG72613.1"/>
    <property type="molecule type" value="Genomic_DNA"/>
</dbReference>
<comment type="caution">
    <text evidence="1">The sequence shown here is derived from an EMBL/GenBank/DDBJ whole genome shotgun (WGS) entry which is preliminary data.</text>
</comment>
<reference evidence="1" key="1">
    <citation type="submission" date="2013-04" db="EMBL/GenBank/DDBJ databases">
        <authorList>
            <person name="Harkins D.M."/>
            <person name="Durkin A.S."/>
            <person name="Selengut J.D."/>
            <person name="Sanka R."/>
            <person name="DePew J."/>
            <person name="Purushe J."/>
            <person name="Ahmed A."/>
            <person name="van der Linden H."/>
            <person name="Goris M.G.A."/>
            <person name="Hartskeerl R.A."/>
            <person name="Vinetz J.M."/>
            <person name="Sutton G.G."/>
            <person name="Nelson W.C."/>
            <person name="Fouts D.E."/>
        </authorList>
    </citation>
    <scope>NUCLEOTIDE SEQUENCE [LARGE SCALE GENOMIC DNA]</scope>
    <source>
        <strain evidence="1">BUT 6</strain>
    </source>
</reference>
<dbReference type="Proteomes" id="UP000014540">
    <property type="component" value="Unassembled WGS sequence"/>
</dbReference>
<sequence length="47" mass="5365">MGLSHLHINSNDFFLIRNVSIQLRRLFTNNAKVIRWTGLFGLLGALP</sequence>
<name>S3UTN9_9LEPT</name>
<protein>
    <submittedName>
        <fullName evidence="1">Uncharacterized protein</fullName>
    </submittedName>
</protein>
<evidence type="ECO:0000313" key="2">
    <source>
        <dbReference type="Proteomes" id="UP000014540"/>
    </source>
</evidence>
<dbReference type="STRING" id="1193011.LEP1GSC058_0867"/>
<dbReference type="AlphaFoldDB" id="S3UTN9"/>
<organism evidence="1 2">
    <name type="scientific">Leptospira fainei serovar Hurstbridge str. BUT 6</name>
    <dbReference type="NCBI Taxonomy" id="1193011"/>
    <lineage>
        <taxon>Bacteria</taxon>
        <taxon>Pseudomonadati</taxon>
        <taxon>Spirochaetota</taxon>
        <taxon>Spirochaetia</taxon>
        <taxon>Leptospirales</taxon>
        <taxon>Leptospiraceae</taxon>
        <taxon>Leptospira</taxon>
    </lineage>
</organism>
<accession>S3UTN9</accession>